<evidence type="ECO:0000256" key="2">
    <source>
        <dbReference type="ARBA" id="ARBA00022475"/>
    </source>
</evidence>
<keyword evidence="5 6" id="KW-0472">Membrane</keyword>
<keyword evidence="3 6" id="KW-0812">Transmembrane</keyword>
<feature type="transmembrane region" description="Helical" evidence="6">
    <location>
        <begin position="32"/>
        <end position="51"/>
    </location>
</feature>
<keyword evidence="2" id="KW-1003">Cell membrane</keyword>
<comment type="caution">
    <text evidence="8">The sequence shown here is derived from an EMBL/GenBank/DDBJ whole genome shotgun (WGS) entry which is preliminary data.</text>
</comment>
<accession>A0ABV6CQM8</accession>
<comment type="subcellular location">
    <subcellularLocation>
        <location evidence="1">Cell membrane</location>
        <topology evidence="1">Multi-pass membrane protein</topology>
    </subcellularLocation>
</comment>
<dbReference type="Proteomes" id="UP001589795">
    <property type="component" value="Unassembled WGS sequence"/>
</dbReference>
<dbReference type="RefSeq" id="WP_265505553.1">
    <property type="nucleotide sequence ID" value="NZ_JAOTBE010000003.1"/>
</dbReference>
<evidence type="ECO:0000256" key="3">
    <source>
        <dbReference type="ARBA" id="ARBA00022692"/>
    </source>
</evidence>
<organism evidence="8 9">
    <name type="scientific">Paracoccus rhizosphaerae</name>
    <dbReference type="NCBI Taxonomy" id="1133347"/>
    <lineage>
        <taxon>Bacteria</taxon>
        <taxon>Pseudomonadati</taxon>
        <taxon>Pseudomonadota</taxon>
        <taxon>Alphaproteobacteria</taxon>
        <taxon>Rhodobacterales</taxon>
        <taxon>Paracoccaceae</taxon>
        <taxon>Paracoccus</taxon>
    </lineage>
</organism>
<evidence type="ECO:0000256" key="4">
    <source>
        <dbReference type="ARBA" id="ARBA00022989"/>
    </source>
</evidence>
<feature type="domain" description="Cardiolipin synthase N-terminal" evidence="7">
    <location>
        <begin position="11"/>
        <end position="53"/>
    </location>
</feature>
<gene>
    <name evidence="8" type="ORF">ACFFIZ_13440</name>
</gene>
<sequence>MRWLFSIIVFALDVWAIASIINTDASNKSKILWILLIVILPILGLIIWYFAGPKANYRR</sequence>
<evidence type="ECO:0000256" key="5">
    <source>
        <dbReference type="ARBA" id="ARBA00023136"/>
    </source>
</evidence>
<reference evidence="8 9" key="1">
    <citation type="submission" date="2024-09" db="EMBL/GenBank/DDBJ databases">
        <authorList>
            <person name="Sun Q."/>
            <person name="Mori K."/>
        </authorList>
    </citation>
    <scope>NUCLEOTIDE SEQUENCE [LARGE SCALE GENOMIC DNA]</scope>
    <source>
        <strain evidence="8 9">CCM 7904</strain>
    </source>
</reference>
<evidence type="ECO:0000259" key="7">
    <source>
        <dbReference type="Pfam" id="PF13396"/>
    </source>
</evidence>
<evidence type="ECO:0000256" key="6">
    <source>
        <dbReference type="SAM" id="Phobius"/>
    </source>
</evidence>
<evidence type="ECO:0000256" key="1">
    <source>
        <dbReference type="ARBA" id="ARBA00004651"/>
    </source>
</evidence>
<keyword evidence="4 6" id="KW-1133">Transmembrane helix</keyword>
<evidence type="ECO:0000313" key="9">
    <source>
        <dbReference type="Proteomes" id="UP001589795"/>
    </source>
</evidence>
<evidence type="ECO:0000313" key="8">
    <source>
        <dbReference type="EMBL" id="MFC0201278.1"/>
    </source>
</evidence>
<name>A0ABV6CQM8_9RHOB</name>
<keyword evidence="9" id="KW-1185">Reference proteome</keyword>
<dbReference type="InterPro" id="IPR027379">
    <property type="entry name" value="CLS_N"/>
</dbReference>
<dbReference type="Pfam" id="PF13396">
    <property type="entry name" value="PLDc_N"/>
    <property type="match status" value="1"/>
</dbReference>
<protein>
    <submittedName>
        <fullName evidence="8">PLDc N-terminal domain-containing protein</fullName>
    </submittedName>
</protein>
<proteinExistence type="predicted"/>
<dbReference type="EMBL" id="JBHLWQ010000127">
    <property type="protein sequence ID" value="MFC0201278.1"/>
    <property type="molecule type" value="Genomic_DNA"/>
</dbReference>